<name>A0A2H3JWU9_WOLCO</name>
<feature type="compositionally biased region" description="Basic and acidic residues" evidence="1">
    <location>
        <begin position="9"/>
        <end position="18"/>
    </location>
</feature>
<dbReference type="Proteomes" id="UP000218811">
    <property type="component" value="Unassembled WGS sequence"/>
</dbReference>
<dbReference type="PANTHER" id="PTHR34141">
    <property type="match status" value="1"/>
</dbReference>
<protein>
    <submittedName>
        <fullName evidence="2">Uncharacterized protein</fullName>
    </submittedName>
</protein>
<evidence type="ECO:0000313" key="3">
    <source>
        <dbReference type="Proteomes" id="UP000218811"/>
    </source>
</evidence>
<feature type="non-terminal residue" evidence="2">
    <location>
        <position position="1"/>
    </location>
</feature>
<dbReference type="EMBL" id="KB468087">
    <property type="protein sequence ID" value="PCH40647.1"/>
    <property type="molecule type" value="Genomic_DNA"/>
</dbReference>
<dbReference type="STRING" id="742152.A0A2H3JWU9"/>
<keyword evidence="3" id="KW-1185">Reference proteome</keyword>
<feature type="compositionally biased region" description="Polar residues" evidence="1">
    <location>
        <begin position="25"/>
        <end position="44"/>
    </location>
</feature>
<dbReference type="AlphaFoldDB" id="A0A2H3JWU9"/>
<evidence type="ECO:0000256" key="1">
    <source>
        <dbReference type="SAM" id="MobiDB-lite"/>
    </source>
</evidence>
<proteinExistence type="predicted"/>
<organism evidence="2 3">
    <name type="scientific">Wolfiporia cocos (strain MD-104)</name>
    <name type="common">Brown rot fungus</name>
    <dbReference type="NCBI Taxonomy" id="742152"/>
    <lineage>
        <taxon>Eukaryota</taxon>
        <taxon>Fungi</taxon>
        <taxon>Dikarya</taxon>
        <taxon>Basidiomycota</taxon>
        <taxon>Agaricomycotina</taxon>
        <taxon>Agaricomycetes</taxon>
        <taxon>Polyporales</taxon>
        <taxon>Phaeolaceae</taxon>
        <taxon>Wolfiporia</taxon>
    </lineage>
</organism>
<sequence>TSSKSVAKRAPDAPPEKRRPPRPSTDGSRSSPSKVAPRQSQPSRAASEIRGPTRPTLRANPYPEVTDLFCRLPLSTLFYQLEAVHLGDLLRL</sequence>
<gene>
    <name evidence="2" type="ORF">WOLCODRAFT_86119</name>
</gene>
<dbReference type="OrthoDB" id="3165381at2759"/>
<evidence type="ECO:0000313" key="2">
    <source>
        <dbReference type="EMBL" id="PCH40647.1"/>
    </source>
</evidence>
<feature type="region of interest" description="Disordered" evidence="1">
    <location>
        <begin position="1"/>
        <end position="61"/>
    </location>
</feature>
<dbReference type="PANTHER" id="PTHR34141:SF1">
    <property type="match status" value="1"/>
</dbReference>
<accession>A0A2H3JWU9</accession>
<reference evidence="2 3" key="1">
    <citation type="journal article" date="2012" name="Science">
        <title>The Paleozoic origin of enzymatic lignin decomposition reconstructed from 31 fungal genomes.</title>
        <authorList>
            <person name="Floudas D."/>
            <person name="Binder M."/>
            <person name="Riley R."/>
            <person name="Barry K."/>
            <person name="Blanchette R.A."/>
            <person name="Henrissat B."/>
            <person name="Martinez A.T."/>
            <person name="Otillar R."/>
            <person name="Spatafora J.W."/>
            <person name="Yadav J.S."/>
            <person name="Aerts A."/>
            <person name="Benoit I."/>
            <person name="Boyd A."/>
            <person name="Carlson A."/>
            <person name="Copeland A."/>
            <person name="Coutinho P.M."/>
            <person name="de Vries R.P."/>
            <person name="Ferreira P."/>
            <person name="Findley K."/>
            <person name="Foster B."/>
            <person name="Gaskell J."/>
            <person name="Glotzer D."/>
            <person name="Gorecki P."/>
            <person name="Heitman J."/>
            <person name="Hesse C."/>
            <person name="Hori C."/>
            <person name="Igarashi K."/>
            <person name="Jurgens J.A."/>
            <person name="Kallen N."/>
            <person name="Kersten P."/>
            <person name="Kohler A."/>
            <person name="Kuees U."/>
            <person name="Kumar T.K.A."/>
            <person name="Kuo A."/>
            <person name="LaButti K."/>
            <person name="Larrondo L.F."/>
            <person name="Lindquist E."/>
            <person name="Ling A."/>
            <person name="Lombard V."/>
            <person name="Lucas S."/>
            <person name="Lundell T."/>
            <person name="Martin R."/>
            <person name="McLaughlin D.J."/>
            <person name="Morgenstern I."/>
            <person name="Morin E."/>
            <person name="Murat C."/>
            <person name="Nagy L.G."/>
            <person name="Nolan M."/>
            <person name="Ohm R.A."/>
            <person name="Patyshakuliyeva A."/>
            <person name="Rokas A."/>
            <person name="Ruiz-Duenas F.J."/>
            <person name="Sabat G."/>
            <person name="Salamov A."/>
            <person name="Samejima M."/>
            <person name="Schmutz J."/>
            <person name="Slot J.C."/>
            <person name="St John F."/>
            <person name="Stenlid J."/>
            <person name="Sun H."/>
            <person name="Sun S."/>
            <person name="Syed K."/>
            <person name="Tsang A."/>
            <person name="Wiebenga A."/>
            <person name="Young D."/>
            <person name="Pisabarro A."/>
            <person name="Eastwood D.C."/>
            <person name="Martin F."/>
            <person name="Cullen D."/>
            <person name="Grigoriev I.V."/>
            <person name="Hibbett D.S."/>
        </authorList>
    </citation>
    <scope>NUCLEOTIDE SEQUENCE [LARGE SCALE GENOMIC DNA]</scope>
    <source>
        <strain evidence="2 3">MD-104</strain>
    </source>
</reference>